<keyword evidence="3" id="KW-0812">Transmembrane</keyword>
<dbReference type="SUPFAM" id="SSF54106">
    <property type="entry name" value="LysM domain"/>
    <property type="match status" value="1"/>
</dbReference>
<dbReference type="Proteomes" id="UP000676456">
    <property type="component" value="Unassembled WGS sequence"/>
</dbReference>
<dbReference type="GO" id="GO:0004222">
    <property type="term" value="F:metalloendopeptidase activity"/>
    <property type="evidence" value="ECO:0007669"/>
    <property type="project" value="TreeGrafter"/>
</dbReference>
<dbReference type="PROSITE" id="PS51782">
    <property type="entry name" value="LYSM"/>
    <property type="match status" value="1"/>
</dbReference>
<dbReference type="Pfam" id="PF01551">
    <property type="entry name" value="Peptidase_M23"/>
    <property type="match status" value="1"/>
</dbReference>
<dbReference type="InterPro" id="IPR036779">
    <property type="entry name" value="LysM_dom_sf"/>
</dbReference>
<dbReference type="InterPro" id="IPR011055">
    <property type="entry name" value="Dup_hybrid_motif"/>
</dbReference>
<keyword evidence="3" id="KW-1133">Transmembrane helix</keyword>
<evidence type="ECO:0000259" key="4">
    <source>
        <dbReference type="PROSITE" id="PS51109"/>
    </source>
</evidence>
<dbReference type="Pfam" id="PF01476">
    <property type="entry name" value="LysM"/>
    <property type="match status" value="1"/>
</dbReference>
<sequence>MIGKSYQQGSVRSSGLLKIFFIIGLLLTSFILVAPNAFAALKLETIYHVYMDDVYIGAVTEEEVVEQAADRAIAKVNEKYKDYDLQIENEITYISEQVFRSNADNDAVSKQIEDMATVKAVATLITVDEKPITYVKDQSEAESVLKKIKLNYVTDKELKAIESKKKTEEKDENRVVDVRMKEDIHFKEEAVQPKQVLTVDKAVKLLQEGTLEDKKHKVKEGEAIERIAASYDLTTKEILKLNEGLTADGILQIGQEINTVVTEPLVHVVVEREMYEEEAVPFEREVIEDSSMPKGDTKEKQTGKNGTSGFTYKVIEQNGEQTSKKTIKEETIEKPVKQIVVKGTKVIPSRGTGKFTWPANGGYVSSKMGMRWGKLHKGIDIAGPSNYTIKAADHGIVVSAGWNNGGYGNKIVIDHQNGYQTIYAHLKSISVSAGQKVEKGSAIGIMGSTGDSTGIHLHFEVYKNGSMQNPLNYF</sequence>
<dbReference type="Pfam" id="PF07501">
    <property type="entry name" value="G5"/>
    <property type="match status" value="1"/>
</dbReference>
<accession>A0A942UQS1</accession>
<evidence type="ECO:0000313" key="7">
    <source>
        <dbReference type="Proteomes" id="UP000676456"/>
    </source>
</evidence>
<dbReference type="SMART" id="SM01208">
    <property type="entry name" value="G5"/>
    <property type="match status" value="1"/>
</dbReference>
<dbReference type="InterPro" id="IPR016047">
    <property type="entry name" value="M23ase_b-sheet_dom"/>
</dbReference>
<dbReference type="SUPFAM" id="SSF51261">
    <property type="entry name" value="Duplicated hybrid motif"/>
    <property type="match status" value="1"/>
</dbReference>
<evidence type="ECO:0000313" key="6">
    <source>
        <dbReference type="EMBL" id="MBS4223862.1"/>
    </source>
</evidence>
<keyword evidence="7" id="KW-1185">Reference proteome</keyword>
<protein>
    <submittedName>
        <fullName evidence="6">Peptidoglycan DD-metalloendopeptidase family protein</fullName>
    </submittedName>
</protein>
<keyword evidence="3" id="KW-0472">Membrane</keyword>
<evidence type="ECO:0000256" key="2">
    <source>
        <dbReference type="SAM" id="MobiDB-lite"/>
    </source>
</evidence>
<name>A0A942UQS1_9BACI</name>
<comment type="caution">
    <text evidence="6">The sequence shown here is derived from an EMBL/GenBank/DDBJ whole genome shotgun (WGS) entry which is preliminary data.</text>
</comment>
<dbReference type="AlphaFoldDB" id="A0A942UQS1"/>
<feature type="domain" description="LysM" evidence="5">
    <location>
        <begin position="214"/>
        <end position="259"/>
    </location>
</feature>
<dbReference type="InterPro" id="IPR011098">
    <property type="entry name" value="G5_dom"/>
</dbReference>
<dbReference type="Gene3D" id="2.70.70.10">
    <property type="entry name" value="Glucose Permease (Domain IIA)"/>
    <property type="match status" value="1"/>
</dbReference>
<dbReference type="RefSeq" id="WP_213098838.1">
    <property type="nucleotide sequence ID" value="NZ_JAGYPN010000002.1"/>
</dbReference>
<dbReference type="PANTHER" id="PTHR21666">
    <property type="entry name" value="PEPTIDASE-RELATED"/>
    <property type="match status" value="1"/>
</dbReference>
<dbReference type="InterPro" id="IPR018392">
    <property type="entry name" value="LysM"/>
</dbReference>
<dbReference type="Gene3D" id="2.20.230.10">
    <property type="entry name" value="Resuscitation-promoting factor rpfb"/>
    <property type="match status" value="1"/>
</dbReference>
<evidence type="ECO:0000259" key="5">
    <source>
        <dbReference type="PROSITE" id="PS51782"/>
    </source>
</evidence>
<organism evidence="6 7">
    <name type="scientific">Lederbergia citrea</name>
    <dbReference type="NCBI Taxonomy" id="2833581"/>
    <lineage>
        <taxon>Bacteria</taxon>
        <taxon>Bacillati</taxon>
        <taxon>Bacillota</taxon>
        <taxon>Bacilli</taxon>
        <taxon>Bacillales</taxon>
        <taxon>Bacillaceae</taxon>
        <taxon>Lederbergia</taxon>
    </lineage>
</organism>
<evidence type="ECO:0000256" key="3">
    <source>
        <dbReference type="SAM" id="Phobius"/>
    </source>
</evidence>
<feature type="domain" description="G5" evidence="4">
    <location>
        <begin position="266"/>
        <end position="346"/>
    </location>
</feature>
<dbReference type="InterPro" id="IPR050570">
    <property type="entry name" value="Cell_wall_metabolism_enzyme"/>
</dbReference>
<evidence type="ECO:0000256" key="1">
    <source>
        <dbReference type="ARBA" id="ARBA00022729"/>
    </source>
</evidence>
<dbReference type="PANTHER" id="PTHR21666:SF270">
    <property type="entry name" value="MUREIN HYDROLASE ACTIVATOR ENVC"/>
    <property type="match status" value="1"/>
</dbReference>
<dbReference type="CDD" id="cd12797">
    <property type="entry name" value="M23_peptidase"/>
    <property type="match status" value="1"/>
</dbReference>
<feature type="transmembrane region" description="Helical" evidence="3">
    <location>
        <begin position="20"/>
        <end position="41"/>
    </location>
</feature>
<reference evidence="6 7" key="1">
    <citation type="submission" date="2021-05" db="EMBL/GenBank/DDBJ databases">
        <title>Novel Bacillus species.</title>
        <authorList>
            <person name="Liu G."/>
        </authorList>
    </citation>
    <scope>NUCLEOTIDE SEQUENCE [LARGE SCALE GENOMIC DNA]</scope>
    <source>
        <strain evidence="6 7">FJAT-49682</strain>
    </source>
</reference>
<keyword evidence="1" id="KW-0732">Signal</keyword>
<dbReference type="PROSITE" id="PS51109">
    <property type="entry name" value="G5"/>
    <property type="match status" value="1"/>
</dbReference>
<dbReference type="CDD" id="cd00118">
    <property type="entry name" value="LysM"/>
    <property type="match status" value="1"/>
</dbReference>
<dbReference type="SMART" id="SM00257">
    <property type="entry name" value="LysM"/>
    <property type="match status" value="1"/>
</dbReference>
<feature type="region of interest" description="Disordered" evidence="2">
    <location>
        <begin position="290"/>
        <end position="309"/>
    </location>
</feature>
<dbReference type="Gene3D" id="3.10.350.10">
    <property type="entry name" value="LysM domain"/>
    <property type="match status" value="1"/>
</dbReference>
<gene>
    <name evidence="6" type="ORF">KHA91_13995</name>
</gene>
<proteinExistence type="predicted"/>
<dbReference type="EMBL" id="JAGYPN010000002">
    <property type="protein sequence ID" value="MBS4223862.1"/>
    <property type="molecule type" value="Genomic_DNA"/>
</dbReference>